<dbReference type="InterPro" id="IPR005312">
    <property type="entry name" value="DUF1759"/>
</dbReference>
<dbReference type="Pfam" id="PF03564">
    <property type="entry name" value="DUF1759"/>
    <property type="match status" value="1"/>
</dbReference>
<proteinExistence type="predicted"/>
<protein>
    <submittedName>
        <fullName evidence="3">Integrase catalytic domain-containing protein</fullName>
    </submittedName>
</protein>
<gene>
    <name evidence="1" type="ORF">TCNE_LOCUS10792</name>
</gene>
<accession>A0A183UQM2</accession>
<reference evidence="1 2" key="2">
    <citation type="submission" date="2018-11" db="EMBL/GenBank/DDBJ databases">
        <authorList>
            <consortium name="Pathogen Informatics"/>
        </authorList>
    </citation>
    <scope>NUCLEOTIDE SEQUENCE [LARGE SCALE GENOMIC DNA]</scope>
</reference>
<evidence type="ECO:0000313" key="2">
    <source>
        <dbReference type="Proteomes" id="UP000050794"/>
    </source>
</evidence>
<organism evidence="2 3">
    <name type="scientific">Toxocara canis</name>
    <name type="common">Canine roundworm</name>
    <dbReference type="NCBI Taxonomy" id="6265"/>
    <lineage>
        <taxon>Eukaryota</taxon>
        <taxon>Metazoa</taxon>
        <taxon>Ecdysozoa</taxon>
        <taxon>Nematoda</taxon>
        <taxon>Chromadorea</taxon>
        <taxon>Rhabditida</taxon>
        <taxon>Spirurina</taxon>
        <taxon>Ascaridomorpha</taxon>
        <taxon>Ascaridoidea</taxon>
        <taxon>Toxocaridae</taxon>
        <taxon>Toxocara</taxon>
    </lineage>
</organism>
<dbReference type="WBParaSite" id="TCNE_0001079201-mRNA-1">
    <property type="protein sequence ID" value="TCNE_0001079201-mRNA-1"/>
    <property type="gene ID" value="TCNE_0001079201"/>
</dbReference>
<dbReference type="EMBL" id="UYWY01020619">
    <property type="protein sequence ID" value="VDM42113.1"/>
    <property type="molecule type" value="Genomic_DNA"/>
</dbReference>
<dbReference type="Proteomes" id="UP000050794">
    <property type="component" value="Unassembled WGS sequence"/>
</dbReference>
<evidence type="ECO:0000313" key="3">
    <source>
        <dbReference type="WBParaSite" id="TCNE_0001079201-mRNA-1"/>
    </source>
</evidence>
<reference evidence="3" key="1">
    <citation type="submission" date="2016-06" db="UniProtKB">
        <authorList>
            <consortium name="WormBaseParasite"/>
        </authorList>
    </citation>
    <scope>IDENTIFICATION</scope>
</reference>
<evidence type="ECO:0000313" key="1">
    <source>
        <dbReference type="EMBL" id="VDM42113.1"/>
    </source>
</evidence>
<name>A0A183UQM2_TOXCA</name>
<dbReference type="AlphaFoldDB" id="A0A183UQM2"/>
<sequence>MGDVDTALESLIQINAFMKLSVCRRQCSKTSIRFIFQIAALHQTFNSAGGRFAKVQRPNYLLCVLEDPTATVVKGDAGSKGGFELIDTAMKLYYGNPAVKTASLNTELQNNPCDNGSQPAHLFKALKRTLRQLGLKIGPPRSSLLAFAIEQKCNVLDLDH</sequence>
<keyword evidence="2" id="KW-1185">Reference proteome</keyword>